<dbReference type="AlphaFoldDB" id="A0A5C0VM70"/>
<protein>
    <recommendedName>
        <fullName evidence="4">dihydropteroate synthase</fullName>
        <ecNumber evidence="4">2.5.1.15</ecNumber>
    </recommendedName>
</protein>
<name>A0A5C0VM70_9SPHI</name>
<dbReference type="InterPro" id="IPR011005">
    <property type="entry name" value="Dihydropteroate_synth-like_sf"/>
</dbReference>
<evidence type="ECO:0000256" key="4">
    <source>
        <dbReference type="ARBA" id="ARBA00012458"/>
    </source>
</evidence>
<evidence type="ECO:0000256" key="5">
    <source>
        <dbReference type="ARBA" id="ARBA00022679"/>
    </source>
</evidence>
<dbReference type="InterPro" id="IPR006390">
    <property type="entry name" value="DHP_synth_dom"/>
</dbReference>
<dbReference type="PROSITE" id="PS50972">
    <property type="entry name" value="PTERIN_BINDING"/>
    <property type="match status" value="1"/>
</dbReference>
<dbReference type="SUPFAM" id="SSF51717">
    <property type="entry name" value="Dihydropteroate synthetase-like"/>
    <property type="match status" value="1"/>
</dbReference>
<evidence type="ECO:0000256" key="1">
    <source>
        <dbReference type="ARBA" id="ARBA00000012"/>
    </source>
</evidence>
<keyword evidence="11" id="KW-1185">Reference proteome</keyword>
<dbReference type="KEGG" id="pej:FYC62_10770"/>
<keyword evidence="6" id="KW-0479">Metal-binding</keyword>
<evidence type="ECO:0000256" key="7">
    <source>
        <dbReference type="ARBA" id="ARBA00022842"/>
    </source>
</evidence>
<evidence type="ECO:0000313" key="10">
    <source>
        <dbReference type="EMBL" id="QEK52084.1"/>
    </source>
</evidence>
<evidence type="ECO:0000313" key="11">
    <source>
        <dbReference type="Proteomes" id="UP000323653"/>
    </source>
</evidence>
<dbReference type="Proteomes" id="UP000323653">
    <property type="component" value="Chromosome"/>
</dbReference>
<comment type="pathway">
    <text evidence="3">Cofactor biosynthesis; tetrahydrofolate biosynthesis; 7,8-dihydrofolate from 2-amino-4-hydroxy-6-hydroxymethyl-7,8-dihydropteridine diphosphate and 4-aminobenzoate: step 1/2.</text>
</comment>
<dbReference type="GO" id="GO:0004156">
    <property type="term" value="F:dihydropteroate synthase activity"/>
    <property type="evidence" value="ECO:0007669"/>
    <property type="project" value="UniProtKB-EC"/>
</dbReference>
<evidence type="ECO:0000256" key="6">
    <source>
        <dbReference type="ARBA" id="ARBA00022723"/>
    </source>
</evidence>
<dbReference type="NCBIfam" id="TIGR01496">
    <property type="entry name" value="DHPS"/>
    <property type="match status" value="1"/>
</dbReference>
<reference evidence="10 11" key="1">
    <citation type="submission" date="2019-08" db="EMBL/GenBank/DDBJ databases">
        <title>Pedobacter sp. nov., isolated from Han river, South Korea.</title>
        <authorList>
            <person name="Lee D.-H."/>
            <person name="Kim Y.-S."/>
            <person name="Hwang E.-M."/>
            <person name="Le Tran T.C."/>
            <person name="Cha C.-J."/>
        </authorList>
    </citation>
    <scope>NUCLEOTIDE SEQUENCE [LARGE SCALE GENOMIC DNA]</scope>
    <source>
        <strain evidence="10 11">CJ43</strain>
    </source>
</reference>
<dbReference type="CDD" id="cd00739">
    <property type="entry name" value="DHPS"/>
    <property type="match status" value="1"/>
</dbReference>
<dbReference type="GO" id="GO:0046872">
    <property type="term" value="F:metal ion binding"/>
    <property type="evidence" value="ECO:0007669"/>
    <property type="project" value="UniProtKB-KW"/>
</dbReference>
<keyword evidence="8" id="KW-0289">Folate biosynthesis</keyword>
<dbReference type="EMBL" id="CP043329">
    <property type="protein sequence ID" value="QEK52084.1"/>
    <property type="molecule type" value="Genomic_DNA"/>
</dbReference>
<sequence>MVKDTRLLVKNTLNIGGELVDLNEPKVMGIINITPDSFFSGSRVNTNYEILKQAEKMLTEGADFLDLGAYSSRPGAQDISEAEEEARLLPAVALISKEFKQAFISIDTFRARVAEKAIHAGAHIINDISGGNFDPKMFETVGKLKVPYILMHMKGTPQNMQSQNHYDDMMEEMMYYFSTKIQQLKAYGVHDIIIDPGFGFAKDITQNFSLLKHLATFKILGFPVLAGLSRKSMVWKTLNTTADEALNGTTVLNTIALQNGAAILRVHDVKAAKESISLYQSYLKAQ</sequence>
<gene>
    <name evidence="10" type="primary">folP</name>
    <name evidence="10" type="ORF">FYC62_10770</name>
</gene>
<evidence type="ECO:0000256" key="8">
    <source>
        <dbReference type="ARBA" id="ARBA00022909"/>
    </source>
</evidence>
<dbReference type="GO" id="GO:0046654">
    <property type="term" value="P:tetrahydrofolate biosynthetic process"/>
    <property type="evidence" value="ECO:0007669"/>
    <property type="project" value="TreeGrafter"/>
</dbReference>
<comment type="cofactor">
    <cofactor evidence="2">
        <name>Mg(2+)</name>
        <dbReference type="ChEBI" id="CHEBI:18420"/>
    </cofactor>
</comment>
<evidence type="ECO:0000256" key="3">
    <source>
        <dbReference type="ARBA" id="ARBA00004763"/>
    </source>
</evidence>
<evidence type="ECO:0000256" key="2">
    <source>
        <dbReference type="ARBA" id="ARBA00001946"/>
    </source>
</evidence>
<dbReference type="InterPro" id="IPR045031">
    <property type="entry name" value="DHP_synth-like"/>
</dbReference>
<dbReference type="Pfam" id="PF00809">
    <property type="entry name" value="Pterin_bind"/>
    <property type="match status" value="1"/>
</dbReference>
<dbReference type="GO" id="GO:0005829">
    <property type="term" value="C:cytosol"/>
    <property type="evidence" value="ECO:0007669"/>
    <property type="project" value="TreeGrafter"/>
</dbReference>
<dbReference type="EC" id="2.5.1.15" evidence="4"/>
<dbReference type="InterPro" id="IPR000489">
    <property type="entry name" value="Pterin-binding_dom"/>
</dbReference>
<accession>A0A5C0VM70</accession>
<keyword evidence="7" id="KW-0460">Magnesium</keyword>
<dbReference type="PANTHER" id="PTHR20941">
    <property type="entry name" value="FOLATE SYNTHESIS PROTEINS"/>
    <property type="match status" value="1"/>
</dbReference>
<comment type="catalytic activity">
    <reaction evidence="1">
        <text>(7,8-dihydropterin-6-yl)methyl diphosphate + 4-aminobenzoate = 7,8-dihydropteroate + diphosphate</text>
        <dbReference type="Rhea" id="RHEA:19949"/>
        <dbReference type="ChEBI" id="CHEBI:17836"/>
        <dbReference type="ChEBI" id="CHEBI:17839"/>
        <dbReference type="ChEBI" id="CHEBI:33019"/>
        <dbReference type="ChEBI" id="CHEBI:72950"/>
        <dbReference type="EC" id="2.5.1.15"/>
    </reaction>
</comment>
<dbReference type="PANTHER" id="PTHR20941:SF1">
    <property type="entry name" value="FOLIC ACID SYNTHESIS PROTEIN FOL1"/>
    <property type="match status" value="1"/>
</dbReference>
<evidence type="ECO:0000259" key="9">
    <source>
        <dbReference type="PROSITE" id="PS50972"/>
    </source>
</evidence>
<feature type="domain" description="Pterin-binding" evidence="9">
    <location>
        <begin position="25"/>
        <end position="277"/>
    </location>
</feature>
<dbReference type="Gene3D" id="3.20.20.20">
    <property type="entry name" value="Dihydropteroate synthase-like"/>
    <property type="match status" value="1"/>
</dbReference>
<keyword evidence="5 10" id="KW-0808">Transferase</keyword>
<proteinExistence type="predicted"/>
<dbReference type="GO" id="GO:0046656">
    <property type="term" value="P:folic acid biosynthetic process"/>
    <property type="evidence" value="ECO:0007669"/>
    <property type="project" value="UniProtKB-KW"/>
</dbReference>
<organism evidence="10 11">
    <name type="scientific">Pedobacter aquae</name>
    <dbReference type="NCBI Taxonomy" id="2605747"/>
    <lineage>
        <taxon>Bacteria</taxon>
        <taxon>Pseudomonadati</taxon>
        <taxon>Bacteroidota</taxon>
        <taxon>Sphingobacteriia</taxon>
        <taxon>Sphingobacteriales</taxon>
        <taxon>Sphingobacteriaceae</taxon>
        <taxon>Pedobacter</taxon>
    </lineage>
</organism>